<dbReference type="AlphaFoldDB" id="A0A0B7NUL9"/>
<name>A0A0B7NUL9_9FUNG</name>
<gene>
    <name evidence="1" type="primary">PARPA_13242.1 scaffold 46252</name>
</gene>
<accession>A0A0B7NUL9</accession>
<proteinExistence type="predicted"/>
<reference evidence="1 2" key="1">
    <citation type="submission" date="2014-09" db="EMBL/GenBank/DDBJ databases">
        <authorList>
            <person name="Ellenberger Sabrina"/>
        </authorList>
    </citation>
    <scope>NUCLEOTIDE SEQUENCE [LARGE SCALE GENOMIC DNA]</scope>
    <source>
        <strain evidence="1 2">CBS 412.66</strain>
    </source>
</reference>
<organism evidence="1 2">
    <name type="scientific">Parasitella parasitica</name>
    <dbReference type="NCBI Taxonomy" id="35722"/>
    <lineage>
        <taxon>Eukaryota</taxon>
        <taxon>Fungi</taxon>
        <taxon>Fungi incertae sedis</taxon>
        <taxon>Mucoromycota</taxon>
        <taxon>Mucoromycotina</taxon>
        <taxon>Mucoromycetes</taxon>
        <taxon>Mucorales</taxon>
        <taxon>Mucorineae</taxon>
        <taxon>Mucoraceae</taxon>
        <taxon>Parasitella</taxon>
    </lineage>
</organism>
<protein>
    <submittedName>
        <fullName evidence="1">Uncharacterized protein</fullName>
    </submittedName>
</protein>
<sequence length="353" mass="39637">MDDEHEHIKKKLIEAATNRLRQKKLEIKFQAMMAQIVELQCQLDIVKMDASASLQSLPSSNISETQLMHFEKRFAHHKMELQHILQCKEDTKPIKKTTATSATLASSISSLLSLCSKSNGTNVMMEEDSDYSILGGSIHHHQKRRKRRHNQQKKHPIFMQNNVAAAEAASLPTAAAAAAPAPAPYLVFEDIPSYASSDVLDSSNESIAASLAYSYDYSDNNSILIQPLYRKMKANTGNRCEPSMLHSIGQTGVRFQEQNNHHRNAFDDVLSFLNDIVASDVNDDGFIQDIYDILDQQQQQQQQSQTGVTGMTASIFHVLKYFSSRGVKWIKFTIVMALAILINLKKGPNLFLR</sequence>
<dbReference type="EMBL" id="LN733964">
    <property type="protein sequence ID" value="CEP18933.1"/>
    <property type="molecule type" value="Genomic_DNA"/>
</dbReference>
<keyword evidence="2" id="KW-1185">Reference proteome</keyword>
<dbReference type="Proteomes" id="UP000054107">
    <property type="component" value="Unassembled WGS sequence"/>
</dbReference>
<dbReference type="OrthoDB" id="2232221at2759"/>
<evidence type="ECO:0000313" key="1">
    <source>
        <dbReference type="EMBL" id="CEP18933.1"/>
    </source>
</evidence>
<evidence type="ECO:0000313" key="2">
    <source>
        <dbReference type="Proteomes" id="UP000054107"/>
    </source>
</evidence>